<dbReference type="InterPro" id="IPR043128">
    <property type="entry name" value="Rev_trsase/Diguanyl_cyclase"/>
</dbReference>
<proteinExistence type="predicted"/>
<organism evidence="9 10">
    <name type="scientific">Parnassius mnemosyne</name>
    <name type="common">clouded apollo</name>
    <dbReference type="NCBI Taxonomy" id="213953"/>
    <lineage>
        <taxon>Eukaryota</taxon>
        <taxon>Metazoa</taxon>
        <taxon>Ecdysozoa</taxon>
        <taxon>Arthropoda</taxon>
        <taxon>Hexapoda</taxon>
        <taxon>Insecta</taxon>
        <taxon>Pterygota</taxon>
        <taxon>Neoptera</taxon>
        <taxon>Endopterygota</taxon>
        <taxon>Lepidoptera</taxon>
        <taxon>Glossata</taxon>
        <taxon>Ditrysia</taxon>
        <taxon>Papilionoidea</taxon>
        <taxon>Papilionidae</taxon>
        <taxon>Parnassiinae</taxon>
        <taxon>Parnassini</taxon>
        <taxon>Parnassius</taxon>
        <taxon>Driopa</taxon>
    </lineage>
</organism>
<evidence type="ECO:0000256" key="5">
    <source>
        <dbReference type="ARBA" id="ARBA00022759"/>
    </source>
</evidence>
<evidence type="ECO:0000256" key="7">
    <source>
        <dbReference type="ARBA" id="ARBA00022918"/>
    </source>
</evidence>
<evidence type="ECO:0000313" key="10">
    <source>
        <dbReference type="Proteomes" id="UP001314205"/>
    </source>
</evidence>
<dbReference type="InterPro" id="IPR043502">
    <property type="entry name" value="DNA/RNA_pol_sf"/>
</dbReference>
<keyword evidence="7" id="KW-0695">RNA-directed DNA polymerase</keyword>
<dbReference type="GO" id="GO:0004519">
    <property type="term" value="F:endonuclease activity"/>
    <property type="evidence" value="ECO:0007669"/>
    <property type="project" value="UniProtKB-KW"/>
</dbReference>
<sequence length="122" mass="13868">MIEGMVKDGVIEPLSSPWCLPVVLVKTKDGSMRFCVDYRRLNDVTKKDNLQELMDMLTGVKWFSTLDLKSGYWQVEIDPKGKEKTAFSTGKGLWQFKVMLFGLCNAPATFERLMELVLTGLI</sequence>
<feature type="domain" description="Reverse transcriptase" evidence="8">
    <location>
        <begin position="26"/>
        <end position="119"/>
    </location>
</feature>
<keyword evidence="10" id="KW-1185">Reference proteome</keyword>
<dbReference type="CDD" id="cd01647">
    <property type="entry name" value="RT_LTR"/>
    <property type="match status" value="1"/>
</dbReference>
<evidence type="ECO:0000256" key="3">
    <source>
        <dbReference type="ARBA" id="ARBA00022695"/>
    </source>
</evidence>
<dbReference type="PANTHER" id="PTHR24559:SF444">
    <property type="entry name" value="REVERSE TRANSCRIPTASE DOMAIN-CONTAINING PROTEIN"/>
    <property type="match status" value="1"/>
</dbReference>
<gene>
    <name evidence="9" type="ORF">PARMNEM_LOCUS9684</name>
</gene>
<evidence type="ECO:0000256" key="2">
    <source>
        <dbReference type="ARBA" id="ARBA00022679"/>
    </source>
</evidence>
<comment type="caution">
    <text evidence="9">The sequence shown here is derived from an EMBL/GenBank/DDBJ whole genome shotgun (WGS) entry which is preliminary data.</text>
</comment>
<dbReference type="GO" id="GO:0006508">
    <property type="term" value="P:proteolysis"/>
    <property type="evidence" value="ECO:0007669"/>
    <property type="project" value="UniProtKB-KW"/>
</dbReference>
<dbReference type="Gene3D" id="3.10.10.10">
    <property type="entry name" value="HIV Type 1 Reverse Transcriptase, subunit A, domain 1"/>
    <property type="match status" value="1"/>
</dbReference>
<evidence type="ECO:0000313" key="9">
    <source>
        <dbReference type="EMBL" id="CAK1589142.1"/>
    </source>
</evidence>
<evidence type="ECO:0000256" key="1">
    <source>
        <dbReference type="ARBA" id="ARBA00022670"/>
    </source>
</evidence>
<name>A0AAV1L533_9NEOP</name>
<dbReference type="InterPro" id="IPR053134">
    <property type="entry name" value="RNA-dir_DNA_polymerase"/>
</dbReference>
<protein>
    <recommendedName>
        <fullName evidence="8">Reverse transcriptase domain-containing protein</fullName>
    </recommendedName>
</protein>
<dbReference type="SUPFAM" id="SSF56672">
    <property type="entry name" value="DNA/RNA polymerases"/>
    <property type="match status" value="1"/>
</dbReference>
<dbReference type="FunFam" id="3.10.10.10:FF:000007">
    <property type="entry name" value="Retrovirus-related Pol polyprotein from transposon 17.6-like Protein"/>
    <property type="match status" value="1"/>
</dbReference>
<keyword evidence="1" id="KW-0645">Protease</keyword>
<keyword evidence="2" id="KW-0808">Transferase</keyword>
<dbReference type="GO" id="GO:0008233">
    <property type="term" value="F:peptidase activity"/>
    <property type="evidence" value="ECO:0007669"/>
    <property type="project" value="UniProtKB-KW"/>
</dbReference>
<dbReference type="Pfam" id="PF00078">
    <property type="entry name" value="RVT_1"/>
    <property type="match status" value="1"/>
</dbReference>
<reference evidence="9 10" key="1">
    <citation type="submission" date="2023-11" db="EMBL/GenBank/DDBJ databases">
        <authorList>
            <person name="Hedman E."/>
            <person name="Englund M."/>
            <person name="Stromberg M."/>
            <person name="Nyberg Akerstrom W."/>
            <person name="Nylinder S."/>
            <person name="Jareborg N."/>
            <person name="Kallberg Y."/>
            <person name="Kronander E."/>
        </authorList>
    </citation>
    <scope>NUCLEOTIDE SEQUENCE [LARGE SCALE GENOMIC DNA]</scope>
</reference>
<dbReference type="GO" id="GO:0003964">
    <property type="term" value="F:RNA-directed DNA polymerase activity"/>
    <property type="evidence" value="ECO:0007669"/>
    <property type="project" value="UniProtKB-KW"/>
</dbReference>
<dbReference type="AlphaFoldDB" id="A0AAV1L533"/>
<dbReference type="Gene3D" id="3.30.70.270">
    <property type="match status" value="1"/>
</dbReference>
<accession>A0AAV1L533</accession>
<keyword evidence="3" id="KW-0548">Nucleotidyltransferase</keyword>
<keyword evidence="5" id="KW-0255">Endonuclease</keyword>
<dbReference type="EMBL" id="CAVLGL010000083">
    <property type="protein sequence ID" value="CAK1589142.1"/>
    <property type="molecule type" value="Genomic_DNA"/>
</dbReference>
<evidence type="ECO:0000259" key="8">
    <source>
        <dbReference type="Pfam" id="PF00078"/>
    </source>
</evidence>
<dbReference type="InterPro" id="IPR000477">
    <property type="entry name" value="RT_dom"/>
</dbReference>
<dbReference type="PANTHER" id="PTHR24559">
    <property type="entry name" value="TRANSPOSON TY3-I GAG-POL POLYPROTEIN"/>
    <property type="match status" value="1"/>
</dbReference>
<evidence type="ECO:0000256" key="6">
    <source>
        <dbReference type="ARBA" id="ARBA00022801"/>
    </source>
</evidence>
<dbReference type="Proteomes" id="UP001314205">
    <property type="component" value="Unassembled WGS sequence"/>
</dbReference>
<evidence type="ECO:0000256" key="4">
    <source>
        <dbReference type="ARBA" id="ARBA00022722"/>
    </source>
</evidence>
<keyword evidence="4" id="KW-0540">Nuclease</keyword>
<keyword evidence="6" id="KW-0378">Hydrolase</keyword>